<gene>
    <name evidence="2" type="ORF">Q2T42_15045</name>
</gene>
<name>A0AA96X165_LEPBY</name>
<protein>
    <submittedName>
        <fullName evidence="2">Type II toxin-antitoxin system HicB family antitoxin</fullName>
    </submittedName>
</protein>
<dbReference type="InterPro" id="IPR051404">
    <property type="entry name" value="TA_system_antitoxin"/>
</dbReference>
<dbReference type="InterPro" id="IPR031807">
    <property type="entry name" value="HicB-like"/>
</dbReference>
<sequence>MLIQWSNDDQCYIVSLPEWGEFCHTHGETYEEALQNAQEVLELLVESALAEGEPLPEPQTFGKTLQTA</sequence>
<evidence type="ECO:0000313" key="2">
    <source>
        <dbReference type="EMBL" id="WNZ49137.1"/>
    </source>
</evidence>
<dbReference type="Pfam" id="PF15919">
    <property type="entry name" value="HicB_lk_antitox"/>
    <property type="match status" value="1"/>
</dbReference>
<reference evidence="2" key="2">
    <citation type="submission" date="2023-07" db="EMBL/GenBank/DDBJ databases">
        <authorList>
            <person name="Bai X.-H."/>
            <person name="Wang H.-H."/>
            <person name="Wang J."/>
            <person name="Ma M.-Y."/>
            <person name="Hu H.-H."/>
            <person name="Song Z.-L."/>
            <person name="Ma H.-G."/>
            <person name="Fan Y."/>
            <person name="Du C.-Y."/>
            <person name="Xu J.-C."/>
        </authorList>
    </citation>
    <scope>NUCLEOTIDE SEQUENCE</scope>
    <source>
        <strain evidence="2">CZ1</strain>
    </source>
</reference>
<dbReference type="InterPro" id="IPR035069">
    <property type="entry name" value="TTHA1013/TTHA0281-like"/>
</dbReference>
<dbReference type="AlphaFoldDB" id="A0AA96X165"/>
<organism evidence="2">
    <name type="scientific">Leptolyngbya boryana CZ1</name>
    <dbReference type="NCBI Taxonomy" id="3060204"/>
    <lineage>
        <taxon>Bacteria</taxon>
        <taxon>Bacillati</taxon>
        <taxon>Cyanobacteriota</taxon>
        <taxon>Cyanophyceae</taxon>
        <taxon>Leptolyngbyales</taxon>
        <taxon>Leptolyngbyaceae</taxon>
        <taxon>Leptolyngbya group</taxon>
        <taxon>Leptolyngbya</taxon>
    </lineage>
</organism>
<dbReference type="EMBL" id="CP130144">
    <property type="protein sequence ID" value="WNZ49137.1"/>
    <property type="molecule type" value="Genomic_DNA"/>
</dbReference>
<accession>A0AA96X165</accession>
<dbReference type="PANTHER" id="PTHR34504:SF2">
    <property type="entry name" value="UPF0150 PROTEIN SSL0259"/>
    <property type="match status" value="1"/>
</dbReference>
<dbReference type="SUPFAM" id="SSF143100">
    <property type="entry name" value="TTHA1013/TTHA0281-like"/>
    <property type="match status" value="1"/>
</dbReference>
<dbReference type="PANTHER" id="PTHR34504">
    <property type="entry name" value="ANTITOXIN HICB"/>
    <property type="match status" value="1"/>
</dbReference>
<evidence type="ECO:0000259" key="1">
    <source>
        <dbReference type="Pfam" id="PF15919"/>
    </source>
</evidence>
<dbReference type="Gene3D" id="3.30.160.250">
    <property type="match status" value="1"/>
</dbReference>
<dbReference type="RefSeq" id="WP_316429064.1">
    <property type="nucleotide sequence ID" value="NZ_CP130144.1"/>
</dbReference>
<feature type="domain" description="HicB-like antitoxin of toxin-antitoxin system" evidence="1">
    <location>
        <begin position="6"/>
        <end position="64"/>
    </location>
</feature>
<reference evidence="2" key="1">
    <citation type="journal article" date="2023" name="Plants (Basel)">
        <title>Genomic Analysis of Leptolyngbya boryana CZ1 Reveals Efficient Carbon Fixation Modules.</title>
        <authorList>
            <person name="Bai X."/>
            <person name="Wang H."/>
            <person name="Cheng W."/>
            <person name="Wang J."/>
            <person name="Ma M."/>
            <person name="Hu H."/>
            <person name="Song Z."/>
            <person name="Ma H."/>
            <person name="Fan Y."/>
            <person name="Du C."/>
            <person name="Xu J."/>
        </authorList>
    </citation>
    <scope>NUCLEOTIDE SEQUENCE</scope>
    <source>
        <strain evidence="2">CZ1</strain>
    </source>
</reference>
<proteinExistence type="predicted"/>